<dbReference type="Pfam" id="PF16859">
    <property type="entry name" value="TetR_C_11"/>
    <property type="match status" value="1"/>
</dbReference>
<keyword evidence="7" id="KW-1185">Reference proteome</keyword>
<evidence type="ECO:0000256" key="2">
    <source>
        <dbReference type="ARBA" id="ARBA00023125"/>
    </source>
</evidence>
<evidence type="ECO:0000259" key="5">
    <source>
        <dbReference type="PROSITE" id="PS50977"/>
    </source>
</evidence>
<evidence type="ECO:0000313" key="6">
    <source>
        <dbReference type="EMBL" id="KWV58354.1"/>
    </source>
</evidence>
<dbReference type="GO" id="GO:0000976">
    <property type="term" value="F:transcription cis-regulatory region binding"/>
    <property type="evidence" value="ECO:0007669"/>
    <property type="project" value="TreeGrafter"/>
</dbReference>
<dbReference type="AlphaFoldDB" id="A0A120FQD5"/>
<accession>A0A120FQD5</accession>
<dbReference type="Gene3D" id="1.10.10.60">
    <property type="entry name" value="Homeodomain-like"/>
    <property type="match status" value="1"/>
</dbReference>
<dbReference type="InterPro" id="IPR023772">
    <property type="entry name" value="DNA-bd_HTH_TetR-type_CS"/>
</dbReference>
<protein>
    <recommendedName>
        <fullName evidence="5">HTH tetR-type domain-containing protein</fullName>
    </recommendedName>
</protein>
<name>A0A120FQD5_9BRAD</name>
<evidence type="ECO:0000256" key="1">
    <source>
        <dbReference type="ARBA" id="ARBA00023015"/>
    </source>
</evidence>
<dbReference type="InterPro" id="IPR036271">
    <property type="entry name" value="Tet_transcr_reg_TetR-rel_C_sf"/>
</dbReference>
<dbReference type="RefSeq" id="WP_160331073.1">
    <property type="nucleotide sequence ID" value="NZ_LNCU01000038.1"/>
</dbReference>
<dbReference type="GO" id="GO:0003700">
    <property type="term" value="F:DNA-binding transcription factor activity"/>
    <property type="evidence" value="ECO:0007669"/>
    <property type="project" value="TreeGrafter"/>
</dbReference>
<evidence type="ECO:0000256" key="4">
    <source>
        <dbReference type="PROSITE-ProRule" id="PRU00335"/>
    </source>
</evidence>
<dbReference type="SUPFAM" id="SSF48498">
    <property type="entry name" value="Tetracyclin repressor-like, C-terminal domain"/>
    <property type="match status" value="1"/>
</dbReference>
<evidence type="ECO:0000256" key="3">
    <source>
        <dbReference type="ARBA" id="ARBA00023163"/>
    </source>
</evidence>
<keyword evidence="2 4" id="KW-0238">DNA-binding</keyword>
<dbReference type="OrthoDB" id="9796019at2"/>
<feature type="DNA-binding region" description="H-T-H motif" evidence="4">
    <location>
        <begin position="40"/>
        <end position="59"/>
    </location>
</feature>
<proteinExistence type="predicted"/>
<dbReference type="PANTHER" id="PTHR30055:SF148">
    <property type="entry name" value="TETR-FAMILY TRANSCRIPTIONAL REGULATOR"/>
    <property type="match status" value="1"/>
</dbReference>
<dbReference type="Proteomes" id="UP000057737">
    <property type="component" value="Unassembled WGS sequence"/>
</dbReference>
<dbReference type="InterPro" id="IPR011075">
    <property type="entry name" value="TetR_C"/>
</dbReference>
<reference evidence="6 7" key="1">
    <citation type="submission" date="2015-11" db="EMBL/GenBank/DDBJ databases">
        <title>Draft Genome Sequence of the Strain BR 10303 (Bradyrhizobium sp.) isolated from nodules of Centrolobium paraense.</title>
        <authorList>
            <person name="Zelli J.E."/>
            <person name="Simoes-Araujo J.L."/>
            <person name="Barauna A.C."/>
            <person name="Silva K."/>
        </authorList>
    </citation>
    <scope>NUCLEOTIDE SEQUENCE [LARGE SCALE GENOMIC DNA]</scope>
    <source>
        <strain evidence="6 7">BR 10303</strain>
    </source>
</reference>
<keyword evidence="3" id="KW-0804">Transcription</keyword>
<feature type="domain" description="HTH tetR-type" evidence="5">
    <location>
        <begin position="17"/>
        <end position="77"/>
    </location>
</feature>
<dbReference type="InterPro" id="IPR009057">
    <property type="entry name" value="Homeodomain-like_sf"/>
</dbReference>
<dbReference type="EMBL" id="LNCU01000038">
    <property type="protein sequence ID" value="KWV58354.1"/>
    <property type="molecule type" value="Genomic_DNA"/>
</dbReference>
<dbReference type="Gene3D" id="1.10.357.10">
    <property type="entry name" value="Tetracycline Repressor, domain 2"/>
    <property type="match status" value="1"/>
</dbReference>
<dbReference type="InterPro" id="IPR001647">
    <property type="entry name" value="HTH_TetR"/>
</dbReference>
<organism evidence="6 7">
    <name type="scientific">Bradyrhizobium macuxiense</name>
    <dbReference type="NCBI Taxonomy" id="1755647"/>
    <lineage>
        <taxon>Bacteria</taxon>
        <taxon>Pseudomonadati</taxon>
        <taxon>Pseudomonadota</taxon>
        <taxon>Alphaproteobacteria</taxon>
        <taxon>Hyphomicrobiales</taxon>
        <taxon>Nitrobacteraceae</taxon>
        <taxon>Bradyrhizobium</taxon>
    </lineage>
</organism>
<dbReference type="SUPFAM" id="SSF46689">
    <property type="entry name" value="Homeodomain-like"/>
    <property type="match status" value="1"/>
</dbReference>
<dbReference type="PRINTS" id="PR00455">
    <property type="entry name" value="HTHTETR"/>
</dbReference>
<dbReference type="InterPro" id="IPR050109">
    <property type="entry name" value="HTH-type_TetR-like_transc_reg"/>
</dbReference>
<gene>
    <name evidence="6" type="ORF">AS156_34735</name>
</gene>
<dbReference type="Pfam" id="PF00440">
    <property type="entry name" value="TetR_N"/>
    <property type="match status" value="1"/>
</dbReference>
<comment type="caution">
    <text evidence="6">The sequence shown here is derived from an EMBL/GenBank/DDBJ whole genome shotgun (WGS) entry which is preliminary data.</text>
</comment>
<evidence type="ECO:0000313" key="7">
    <source>
        <dbReference type="Proteomes" id="UP000057737"/>
    </source>
</evidence>
<keyword evidence="1" id="KW-0805">Transcription regulation</keyword>
<sequence length="209" mass="23362">MKRPRRVARSPGRPRNVDVDAAILGAAVDLLIERGVEGTTIEQVAKRAGVTRPTVYRRFPDKSQMLVAAIHMAHVGQQTLPDLPQCRDVEQMLALWAQAIAEPRARKLIRRLMTALPHYPDLREAYWNASLKHREAWIEAVLAQARDRGDFPLDADLGIVKQILTGAVATHVTACPDSSTKAEVEAYLVAVLRQTCYERGPATTRSRRR</sequence>
<dbReference type="PROSITE" id="PS01081">
    <property type="entry name" value="HTH_TETR_1"/>
    <property type="match status" value="1"/>
</dbReference>
<dbReference type="PROSITE" id="PS50977">
    <property type="entry name" value="HTH_TETR_2"/>
    <property type="match status" value="1"/>
</dbReference>
<dbReference type="PANTHER" id="PTHR30055">
    <property type="entry name" value="HTH-TYPE TRANSCRIPTIONAL REGULATOR RUTR"/>
    <property type="match status" value="1"/>
</dbReference>